<dbReference type="Proteomes" id="UP001151760">
    <property type="component" value="Unassembled WGS sequence"/>
</dbReference>
<keyword evidence="3" id="KW-1185">Reference proteome</keyword>
<name>A0ABQ5BUK1_9ASTR</name>
<sequence length="158" mass="18263">MESVFHISDCAESCQVKYAIFTLQGKALTWWNSYVKTTNLEAAYAIRWKELKEMLIEEYCPSHKIQNMEAELWNLTMNGSDVVGYTRTFQELALLCPNIVPTEKKKFERYVWGQPDNIQVNVIASKPAKIGEAIRMAQELNSKKVRNKDAKAVENKRK</sequence>
<reference evidence="2" key="2">
    <citation type="submission" date="2022-01" db="EMBL/GenBank/DDBJ databases">
        <authorList>
            <person name="Yamashiro T."/>
            <person name="Shiraishi A."/>
            <person name="Satake H."/>
            <person name="Nakayama K."/>
        </authorList>
    </citation>
    <scope>NUCLEOTIDE SEQUENCE</scope>
</reference>
<protein>
    <submittedName>
        <fullName evidence="2">Reverse transcriptase domain-containing protein</fullName>
    </submittedName>
</protein>
<organism evidence="2 3">
    <name type="scientific">Tanacetum coccineum</name>
    <dbReference type="NCBI Taxonomy" id="301880"/>
    <lineage>
        <taxon>Eukaryota</taxon>
        <taxon>Viridiplantae</taxon>
        <taxon>Streptophyta</taxon>
        <taxon>Embryophyta</taxon>
        <taxon>Tracheophyta</taxon>
        <taxon>Spermatophyta</taxon>
        <taxon>Magnoliopsida</taxon>
        <taxon>eudicotyledons</taxon>
        <taxon>Gunneridae</taxon>
        <taxon>Pentapetalae</taxon>
        <taxon>asterids</taxon>
        <taxon>campanulids</taxon>
        <taxon>Asterales</taxon>
        <taxon>Asteraceae</taxon>
        <taxon>Asteroideae</taxon>
        <taxon>Anthemideae</taxon>
        <taxon>Anthemidinae</taxon>
        <taxon>Tanacetum</taxon>
    </lineage>
</organism>
<keyword evidence="2" id="KW-0548">Nucleotidyltransferase</keyword>
<feature type="domain" description="Retrotransposon gag" evidence="1">
    <location>
        <begin position="17"/>
        <end position="112"/>
    </location>
</feature>
<evidence type="ECO:0000313" key="3">
    <source>
        <dbReference type="Proteomes" id="UP001151760"/>
    </source>
</evidence>
<dbReference type="GO" id="GO:0003964">
    <property type="term" value="F:RNA-directed DNA polymerase activity"/>
    <property type="evidence" value="ECO:0007669"/>
    <property type="project" value="UniProtKB-KW"/>
</dbReference>
<dbReference type="EMBL" id="BQNB010013481">
    <property type="protein sequence ID" value="GJT16524.1"/>
    <property type="molecule type" value="Genomic_DNA"/>
</dbReference>
<evidence type="ECO:0000313" key="2">
    <source>
        <dbReference type="EMBL" id="GJT16524.1"/>
    </source>
</evidence>
<keyword evidence="2" id="KW-0808">Transferase</keyword>
<dbReference type="Pfam" id="PF03732">
    <property type="entry name" value="Retrotrans_gag"/>
    <property type="match status" value="1"/>
</dbReference>
<comment type="caution">
    <text evidence="2">The sequence shown here is derived from an EMBL/GenBank/DDBJ whole genome shotgun (WGS) entry which is preliminary data.</text>
</comment>
<evidence type="ECO:0000259" key="1">
    <source>
        <dbReference type="Pfam" id="PF03732"/>
    </source>
</evidence>
<dbReference type="InterPro" id="IPR005162">
    <property type="entry name" value="Retrotrans_gag_dom"/>
</dbReference>
<proteinExistence type="predicted"/>
<accession>A0ABQ5BUK1</accession>
<keyword evidence="2" id="KW-0695">RNA-directed DNA polymerase</keyword>
<reference evidence="2" key="1">
    <citation type="journal article" date="2022" name="Int. J. Mol. Sci.">
        <title>Draft Genome of Tanacetum Coccineum: Genomic Comparison of Closely Related Tanacetum-Family Plants.</title>
        <authorList>
            <person name="Yamashiro T."/>
            <person name="Shiraishi A."/>
            <person name="Nakayama K."/>
            <person name="Satake H."/>
        </authorList>
    </citation>
    <scope>NUCLEOTIDE SEQUENCE</scope>
</reference>
<gene>
    <name evidence="2" type="ORF">Tco_0875230</name>
</gene>